<accession>A0AAE0EY57</accession>
<organism evidence="2 3">
    <name type="scientific">Cymbomonas tetramitiformis</name>
    <dbReference type="NCBI Taxonomy" id="36881"/>
    <lineage>
        <taxon>Eukaryota</taxon>
        <taxon>Viridiplantae</taxon>
        <taxon>Chlorophyta</taxon>
        <taxon>Pyramimonadophyceae</taxon>
        <taxon>Pyramimonadales</taxon>
        <taxon>Pyramimonadaceae</taxon>
        <taxon>Cymbomonas</taxon>
    </lineage>
</organism>
<dbReference type="Proteomes" id="UP001190700">
    <property type="component" value="Unassembled WGS sequence"/>
</dbReference>
<reference evidence="2 3" key="1">
    <citation type="journal article" date="2015" name="Genome Biol. Evol.">
        <title>Comparative Genomics of a Bacterivorous Green Alga Reveals Evolutionary Causalities and Consequences of Phago-Mixotrophic Mode of Nutrition.</title>
        <authorList>
            <person name="Burns J.A."/>
            <person name="Paasch A."/>
            <person name="Narechania A."/>
            <person name="Kim E."/>
        </authorList>
    </citation>
    <scope>NUCLEOTIDE SEQUENCE [LARGE SCALE GENOMIC DNA]</scope>
    <source>
        <strain evidence="2 3">PLY_AMNH</strain>
    </source>
</reference>
<feature type="compositionally biased region" description="Low complexity" evidence="1">
    <location>
        <begin position="58"/>
        <end position="77"/>
    </location>
</feature>
<feature type="compositionally biased region" description="Acidic residues" evidence="1">
    <location>
        <begin position="39"/>
        <end position="57"/>
    </location>
</feature>
<protein>
    <submittedName>
        <fullName evidence="2">Uncharacterized protein</fullName>
    </submittedName>
</protein>
<comment type="caution">
    <text evidence="2">The sequence shown here is derived from an EMBL/GenBank/DDBJ whole genome shotgun (WGS) entry which is preliminary data.</text>
</comment>
<evidence type="ECO:0000256" key="1">
    <source>
        <dbReference type="SAM" id="MobiDB-lite"/>
    </source>
</evidence>
<evidence type="ECO:0000313" key="2">
    <source>
        <dbReference type="EMBL" id="KAK3244808.1"/>
    </source>
</evidence>
<dbReference type="EMBL" id="LGRX02031402">
    <property type="protein sequence ID" value="KAK3244808.1"/>
    <property type="molecule type" value="Genomic_DNA"/>
</dbReference>
<keyword evidence="3" id="KW-1185">Reference proteome</keyword>
<name>A0AAE0EY57_9CHLO</name>
<sequence length="251" mass="26433">MSGEAPSNEPEMQSEEPAEDDMAPAFVEEGADDIQVVADLDEDDMAPPDSEEEEEDAAASTAGAGASAEGGPSGMEADVPPEENAALLVLTEHTDAARSEPTTFRAPLGLKRSCPLSRSPAAQPTPLTLPLACGGLSIAGQFSRWMYAIDFFVGGGMEAMEVSCRRPQSLLGLTRAAEERRLMCAGHSCTGGCDDTAFLYKMGVGGTEPTKLPLRGHTDTVAALAFRCLFPWHGWPCLSIPRSPYVMVGPA</sequence>
<feature type="region of interest" description="Disordered" evidence="1">
    <location>
        <begin position="1"/>
        <end position="79"/>
    </location>
</feature>
<proteinExistence type="predicted"/>
<dbReference type="AlphaFoldDB" id="A0AAE0EY57"/>
<evidence type="ECO:0000313" key="3">
    <source>
        <dbReference type="Proteomes" id="UP001190700"/>
    </source>
</evidence>
<feature type="compositionally biased region" description="Acidic residues" evidence="1">
    <location>
        <begin position="12"/>
        <end position="22"/>
    </location>
</feature>
<gene>
    <name evidence="2" type="ORF">CYMTET_45593</name>
</gene>